<feature type="domain" description="Tetrapyrrole biosynthesis uroporphyrinogen III synthase" evidence="12">
    <location>
        <begin position="52"/>
        <end position="278"/>
    </location>
</feature>
<organism evidence="13 14">
    <name type="scientific">Plutella xylostella</name>
    <name type="common">Diamondback moth</name>
    <name type="synonym">Plutella maculipennis</name>
    <dbReference type="NCBI Taxonomy" id="51655"/>
    <lineage>
        <taxon>Eukaryota</taxon>
        <taxon>Metazoa</taxon>
        <taxon>Ecdysozoa</taxon>
        <taxon>Arthropoda</taxon>
        <taxon>Hexapoda</taxon>
        <taxon>Insecta</taxon>
        <taxon>Pterygota</taxon>
        <taxon>Neoptera</taxon>
        <taxon>Endopterygota</taxon>
        <taxon>Lepidoptera</taxon>
        <taxon>Glossata</taxon>
        <taxon>Ditrysia</taxon>
        <taxon>Yponomeutoidea</taxon>
        <taxon>Plutellidae</taxon>
        <taxon>Plutella</taxon>
    </lineage>
</organism>
<dbReference type="SUPFAM" id="SSF69618">
    <property type="entry name" value="HemD-like"/>
    <property type="match status" value="1"/>
</dbReference>
<dbReference type="GO" id="GO:0004852">
    <property type="term" value="F:uroporphyrinogen-III synthase activity"/>
    <property type="evidence" value="ECO:0007669"/>
    <property type="project" value="UniProtKB-EC"/>
</dbReference>
<gene>
    <name evidence="13" type="ORF">PLXY2_LOCUS15470</name>
</gene>
<dbReference type="GO" id="GO:0005829">
    <property type="term" value="C:cytosol"/>
    <property type="evidence" value="ECO:0007669"/>
    <property type="project" value="TreeGrafter"/>
</dbReference>
<evidence type="ECO:0000313" key="14">
    <source>
        <dbReference type="Proteomes" id="UP000653454"/>
    </source>
</evidence>
<dbReference type="InterPro" id="IPR003754">
    <property type="entry name" value="4pyrrol_synth_uPrphyn_synth"/>
</dbReference>
<evidence type="ECO:0000256" key="9">
    <source>
        <dbReference type="ARBA" id="ARBA00040167"/>
    </source>
</evidence>
<comment type="pathway">
    <text evidence="1">Porphyrin-containing compound metabolism; protoporphyrin-IX biosynthesis; coproporphyrinogen-III from 5-aminolevulinate: step 3/4.</text>
</comment>
<evidence type="ECO:0000256" key="2">
    <source>
        <dbReference type="ARBA" id="ARBA00008133"/>
    </source>
</evidence>
<comment type="catalytic activity">
    <reaction evidence="10">
        <text>hydroxymethylbilane = uroporphyrinogen III + H2O</text>
        <dbReference type="Rhea" id="RHEA:18965"/>
        <dbReference type="ChEBI" id="CHEBI:15377"/>
        <dbReference type="ChEBI" id="CHEBI:57308"/>
        <dbReference type="ChEBI" id="CHEBI:57845"/>
        <dbReference type="EC" id="4.2.1.75"/>
    </reaction>
</comment>
<dbReference type="FunFam" id="3.40.50.10090:FF:000003">
    <property type="entry name" value="uroporphyrinogen-III synthase"/>
    <property type="match status" value="1"/>
</dbReference>
<dbReference type="PANTHER" id="PTHR12390:SF0">
    <property type="entry name" value="UROPORPHYRINOGEN-III SYNTHASE"/>
    <property type="match status" value="1"/>
</dbReference>
<dbReference type="CDD" id="cd06578">
    <property type="entry name" value="HemD"/>
    <property type="match status" value="1"/>
</dbReference>
<keyword evidence="4" id="KW-0350">Heme biosynthesis</keyword>
<keyword evidence="5" id="KW-0456">Lyase</keyword>
<dbReference type="Gene3D" id="3.40.50.10090">
    <property type="match status" value="2"/>
</dbReference>
<protein>
    <recommendedName>
        <fullName evidence="9">Uroporphyrinogen-III synthase</fullName>
        <ecNumber evidence="3">4.2.1.75</ecNumber>
    </recommendedName>
    <alternativeName>
        <fullName evidence="8">Hydroxymethylbilane hydrolyase [cyclizing]</fullName>
    </alternativeName>
    <alternativeName>
        <fullName evidence="7">Uroporphyrinogen-III cosynthase</fullName>
    </alternativeName>
</protein>
<evidence type="ECO:0000256" key="5">
    <source>
        <dbReference type="ARBA" id="ARBA00023239"/>
    </source>
</evidence>
<comment type="similarity">
    <text evidence="2">Belongs to the uroporphyrinogen-III synthase family.</text>
</comment>
<proteinExistence type="inferred from homology"/>
<evidence type="ECO:0000313" key="13">
    <source>
        <dbReference type="EMBL" id="CAG9137220.1"/>
    </source>
</evidence>
<evidence type="ECO:0000259" key="12">
    <source>
        <dbReference type="Pfam" id="PF02602"/>
    </source>
</evidence>
<evidence type="ECO:0000256" key="11">
    <source>
        <dbReference type="ARBA" id="ARBA00060039"/>
    </source>
</evidence>
<name>A0A8S4G9R5_PLUXY</name>
<evidence type="ECO:0000256" key="8">
    <source>
        <dbReference type="ARBA" id="ARBA00032649"/>
    </source>
</evidence>
<keyword evidence="6" id="KW-0627">Porphyrin biosynthesis</keyword>
<dbReference type="EC" id="4.2.1.75" evidence="3"/>
<dbReference type="PANTHER" id="PTHR12390">
    <property type="entry name" value="UROPORPHYRINOGEN III SYNTHASE"/>
    <property type="match status" value="1"/>
</dbReference>
<dbReference type="InterPro" id="IPR036108">
    <property type="entry name" value="4pyrrol_syn_uPrphyn_synt_sf"/>
</dbReference>
<dbReference type="EMBL" id="CAJHNJ030000195">
    <property type="protein sequence ID" value="CAG9137220.1"/>
    <property type="molecule type" value="Genomic_DNA"/>
</dbReference>
<accession>A0A8S4G9R5</accession>
<keyword evidence="14" id="KW-1185">Reference proteome</keyword>
<dbReference type="InterPro" id="IPR039793">
    <property type="entry name" value="UROS/Hem4"/>
</dbReference>
<evidence type="ECO:0000256" key="6">
    <source>
        <dbReference type="ARBA" id="ARBA00023244"/>
    </source>
</evidence>
<evidence type="ECO:0000256" key="7">
    <source>
        <dbReference type="ARBA" id="ARBA00031702"/>
    </source>
</evidence>
<comment type="caution">
    <text evidence="13">The sequence shown here is derived from an EMBL/GenBank/DDBJ whole genome shotgun (WGS) entry which is preliminary data.</text>
</comment>
<dbReference type="Pfam" id="PF02602">
    <property type="entry name" value="HEM4"/>
    <property type="match status" value="1"/>
</dbReference>
<dbReference type="Proteomes" id="UP000653454">
    <property type="component" value="Unassembled WGS sequence"/>
</dbReference>
<comment type="function">
    <text evidence="11">Catalyzes cyclization of the linear tetrapyrrole, hydroxymethylbilane, to the macrocyclic uroporphyrinogen III, the branch point for the various sub-pathways leading to the wide diversity of porphyrins. Porphyrins act as cofactors for a multitude of enzymes that perform a variety of processes within the cell such as methionine synthesis (vitamin B12) or oxygen transport (heme).</text>
</comment>
<evidence type="ECO:0000256" key="1">
    <source>
        <dbReference type="ARBA" id="ARBA00004772"/>
    </source>
</evidence>
<dbReference type="GO" id="GO:0006785">
    <property type="term" value="P:heme B biosynthetic process"/>
    <property type="evidence" value="ECO:0007669"/>
    <property type="project" value="UniProtKB-ARBA"/>
</dbReference>
<dbReference type="GO" id="GO:0006780">
    <property type="term" value="P:uroporphyrinogen III biosynthetic process"/>
    <property type="evidence" value="ECO:0007669"/>
    <property type="project" value="InterPro"/>
</dbReference>
<dbReference type="AlphaFoldDB" id="A0A8S4G9R5"/>
<reference evidence="13" key="1">
    <citation type="submission" date="2020-11" db="EMBL/GenBank/DDBJ databases">
        <authorList>
            <person name="Whiteford S."/>
        </authorList>
    </citation>
    <scope>NUCLEOTIDE SEQUENCE</scope>
</reference>
<sequence>MARYSTIIHDAYQWSNLLSTSGQRHKGIIAIDACERAGAMKRVVLFKSESEEYARAFSSQQFEAVFVEPLQFQYVGGAALAERLQREYSGLVLTSPRAAEALARSWAGGGAGGAARWAPRRVYVVGEATRRAALQLGLAPRGDAAGSADNLATIIIEENPPGSTFLFPCGNLRSETIIETLTAKGMTVDALTVYETMENENLRTHLMELNKAELSPCCMVFFSPSGCEYIYRQLQTFNNRLSALPHFAIGNSTAHRIVNLGADIAGVALKPKPECMVESVHKYFQELEAQC</sequence>
<evidence type="ECO:0000256" key="10">
    <source>
        <dbReference type="ARBA" id="ARBA00048617"/>
    </source>
</evidence>
<evidence type="ECO:0000256" key="4">
    <source>
        <dbReference type="ARBA" id="ARBA00023133"/>
    </source>
</evidence>
<evidence type="ECO:0000256" key="3">
    <source>
        <dbReference type="ARBA" id="ARBA00013109"/>
    </source>
</evidence>